<evidence type="ECO:0000313" key="1">
    <source>
        <dbReference type="EMBL" id="KAK0514603.1"/>
    </source>
</evidence>
<dbReference type="Gene3D" id="3.30.530.20">
    <property type="match status" value="1"/>
</dbReference>
<evidence type="ECO:0008006" key="3">
    <source>
        <dbReference type="Google" id="ProtNLM"/>
    </source>
</evidence>
<gene>
    <name evidence="1" type="ORF">JMJ35_003220</name>
</gene>
<proteinExistence type="predicted"/>
<name>A0AA39V3G3_9LECA</name>
<comment type="caution">
    <text evidence="1">The sequence shown here is derived from an EMBL/GenBank/DDBJ whole genome shotgun (WGS) entry which is preliminary data.</text>
</comment>
<dbReference type="InterPro" id="IPR023393">
    <property type="entry name" value="START-like_dom_sf"/>
</dbReference>
<protein>
    <recommendedName>
        <fullName evidence="3">Coenzyme Q-binding protein COQ10 START domain-containing protein</fullName>
    </recommendedName>
</protein>
<organism evidence="1 2">
    <name type="scientific">Cladonia borealis</name>
    <dbReference type="NCBI Taxonomy" id="184061"/>
    <lineage>
        <taxon>Eukaryota</taxon>
        <taxon>Fungi</taxon>
        <taxon>Dikarya</taxon>
        <taxon>Ascomycota</taxon>
        <taxon>Pezizomycotina</taxon>
        <taxon>Lecanoromycetes</taxon>
        <taxon>OSLEUM clade</taxon>
        <taxon>Lecanoromycetidae</taxon>
        <taxon>Lecanorales</taxon>
        <taxon>Lecanorineae</taxon>
        <taxon>Cladoniaceae</taxon>
        <taxon>Cladonia</taxon>
    </lineage>
</organism>
<sequence length="130" mass="14379">MSPPAPLPNHPTVTSALLPPLPTPHWGAQSSPAFTVRATTTIAASPSLILYSLVDTSTWPQWNNFVPRVTVHNDNNNKNNNKLQPNILFTEHVSMRGRGRSSIVKMRLLMTTLEEISDDKDGRKGWRVGA</sequence>
<dbReference type="EMBL" id="JAFEKC020000005">
    <property type="protein sequence ID" value="KAK0514603.1"/>
    <property type="molecule type" value="Genomic_DNA"/>
</dbReference>
<dbReference type="AlphaFoldDB" id="A0AA39V3G3"/>
<keyword evidence="2" id="KW-1185">Reference proteome</keyword>
<evidence type="ECO:0000313" key="2">
    <source>
        <dbReference type="Proteomes" id="UP001166286"/>
    </source>
</evidence>
<dbReference type="SUPFAM" id="SSF55961">
    <property type="entry name" value="Bet v1-like"/>
    <property type="match status" value="1"/>
</dbReference>
<accession>A0AA39V3G3</accession>
<reference evidence="1" key="1">
    <citation type="submission" date="2023-03" db="EMBL/GenBank/DDBJ databases">
        <title>Complete genome of Cladonia borealis.</title>
        <authorList>
            <person name="Park H."/>
        </authorList>
    </citation>
    <scope>NUCLEOTIDE SEQUENCE</scope>
    <source>
        <strain evidence="1">ANT050790</strain>
    </source>
</reference>
<dbReference type="Proteomes" id="UP001166286">
    <property type="component" value="Unassembled WGS sequence"/>
</dbReference>